<reference evidence="2" key="1">
    <citation type="journal article" date="2019" name="Int. J. Syst. Evol. Microbiol.">
        <title>The Global Catalogue of Microorganisms (GCM) 10K type strain sequencing project: providing services to taxonomists for standard genome sequencing and annotation.</title>
        <authorList>
            <consortium name="The Broad Institute Genomics Platform"/>
            <consortium name="The Broad Institute Genome Sequencing Center for Infectious Disease"/>
            <person name="Wu L."/>
            <person name="Ma J."/>
        </authorList>
    </citation>
    <scope>NUCLEOTIDE SEQUENCE [LARGE SCALE GENOMIC DNA]</scope>
    <source>
        <strain evidence="2">CGMCC 1.16226</strain>
    </source>
</reference>
<sequence>MKNAAADLGRADMVCWFEQADTEVANIIKGRPSDAAAIPALIASCPQNRHVAALCRSLSY</sequence>
<dbReference type="RefSeq" id="WP_379017271.1">
    <property type="nucleotide sequence ID" value="NZ_JBHUGY010000009.1"/>
</dbReference>
<evidence type="ECO:0000313" key="1">
    <source>
        <dbReference type="EMBL" id="MFD2052507.1"/>
    </source>
</evidence>
<dbReference type="Proteomes" id="UP001597349">
    <property type="component" value="Unassembled WGS sequence"/>
</dbReference>
<proteinExistence type="predicted"/>
<gene>
    <name evidence="1" type="ORF">ACFSQT_05145</name>
</gene>
<dbReference type="EMBL" id="JBHUGY010000009">
    <property type="protein sequence ID" value="MFD2052507.1"/>
    <property type="molecule type" value="Genomic_DNA"/>
</dbReference>
<comment type="caution">
    <text evidence="1">The sequence shown here is derived from an EMBL/GenBank/DDBJ whole genome shotgun (WGS) entry which is preliminary data.</text>
</comment>
<accession>A0ABW4WA65</accession>
<protein>
    <submittedName>
        <fullName evidence="1">Uncharacterized protein</fullName>
    </submittedName>
</protein>
<organism evidence="1 2">
    <name type="scientific">Mesorhizobium calcicola</name>
    <dbReference type="NCBI Taxonomy" id="1300310"/>
    <lineage>
        <taxon>Bacteria</taxon>
        <taxon>Pseudomonadati</taxon>
        <taxon>Pseudomonadota</taxon>
        <taxon>Alphaproteobacteria</taxon>
        <taxon>Hyphomicrobiales</taxon>
        <taxon>Phyllobacteriaceae</taxon>
        <taxon>Mesorhizobium</taxon>
    </lineage>
</organism>
<evidence type="ECO:0000313" key="2">
    <source>
        <dbReference type="Proteomes" id="UP001597349"/>
    </source>
</evidence>
<keyword evidence="2" id="KW-1185">Reference proteome</keyword>
<name>A0ABW4WA65_9HYPH</name>